<dbReference type="PANTHER" id="PTHR22957:SF27">
    <property type="entry name" value="TBC1 DOMAIN FAMILY MEMBER 13"/>
    <property type="match status" value="1"/>
</dbReference>
<evidence type="ECO:0000256" key="2">
    <source>
        <dbReference type="ARBA" id="ARBA00004496"/>
    </source>
</evidence>
<dbReference type="FunFam" id="1.10.8.270:FF:000019">
    <property type="entry name" value="TBC1 domain family member 13"/>
    <property type="match status" value="1"/>
</dbReference>
<dbReference type="FunFam" id="1.10.472.80:FF:000009">
    <property type="entry name" value="TBC1 domain family member 13"/>
    <property type="match status" value="1"/>
</dbReference>
<proteinExistence type="predicted"/>
<evidence type="ECO:0000256" key="4">
    <source>
        <dbReference type="ARBA" id="ARBA00022490"/>
    </source>
</evidence>
<comment type="subunit">
    <text evidence="7">Interacts with RAB1A and RAB10; in a GTP-dependent manner.</text>
</comment>
<name>A0A913Z5V2_PATMI</name>
<evidence type="ECO:0000313" key="11">
    <source>
        <dbReference type="Proteomes" id="UP000887568"/>
    </source>
</evidence>
<evidence type="ECO:0000256" key="3">
    <source>
        <dbReference type="ARBA" id="ARBA00022468"/>
    </source>
</evidence>
<protein>
    <recommendedName>
        <fullName evidence="8">TBC1 domain family member 13</fullName>
    </recommendedName>
</protein>
<dbReference type="AlphaFoldDB" id="A0A913Z5V2"/>
<dbReference type="SMART" id="SM00164">
    <property type="entry name" value="TBC"/>
    <property type="match status" value="1"/>
</dbReference>
<dbReference type="Gene3D" id="1.10.472.80">
    <property type="entry name" value="Ypt/Rab-GAP domain of gyp1p, domain 3"/>
    <property type="match status" value="1"/>
</dbReference>
<sequence>MAAYQARVSEFKELLSGPKIDFKKLHQMCANGIPDRPGLRCDCWRLLLNYLPPVTEEWPKVYTSQRALYKEFLQEMIIQPGRQHEGISRADVTFEDHPLNPNPNSQWSQFFKDNDILLQIDKDTRRLQPDIGFFQQATEFPCEELVDASTNIETLRKRVEHTLLNSEDVARNKLGISATTQKKKPQSYDFGHEVLPEGQEAHWEVVERILFTYAKLNPGQNYVQGMNEIIGPVYYVFASDSKVENREHAEADTFFCFTNLMSQIRDNFIKSLDHSPDGINAKMQHLMSMLGQCDPPVSRVFESQGLKPEFFGFRWLTLLLSQEFPLPDVIRLWDSLFADERRPEFLICVCCAMIVLQRDVILNGDFACIIKLLQNYPSTDINVLLQKAEELRKYL</sequence>
<dbReference type="GO" id="GO:0016020">
    <property type="term" value="C:membrane"/>
    <property type="evidence" value="ECO:0007669"/>
    <property type="project" value="UniProtKB-SubCell"/>
</dbReference>
<reference evidence="10" key="1">
    <citation type="submission" date="2022-11" db="UniProtKB">
        <authorList>
            <consortium name="EnsemblMetazoa"/>
        </authorList>
    </citation>
    <scope>IDENTIFICATION</scope>
</reference>
<dbReference type="InterPro" id="IPR000195">
    <property type="entry name" value="Rab-GAP-TBC_dom"/>
</dbReference>
<evidence type="ECO:0000313" key="10">
    <source>
        <dbReference type="EnsemblMetazoa" id="XP_038046386.1"/>
    </source>
</evidence>
<dbReference type="RefSeq" id="XP_038046386.1">
    <property type="nucleotide sequence ID" value="XM_038190458.1"/>
</dbReference>
<dbReference type="GeneID" id="119720668"/>
<evidence type="ECO:0000256" key="7">
    <source>
        <dbReference type="ARBA" id="ARBA00064536"/>
    </source>
</evidence>
<accession>A0A913Z5V2</accession>
<dbReference type="InterPro" id="IPR035969">
    <property type="entry name" value="Rab-GAP_TBC_sf"/>
</dbReference>
<evidence type="ECO:0000256" key="6">
    <source>
        <dbReference type="ARBA" id="ARBA00059763"/>
    </source>
</evidence>
<comment type="subcellular location">
    <subcellularLocation>
        <location evidence="2">Cytoplasm</location>
    </subcellularLocation>
    <subcellularLocation>
        <location evidence="1">Membrane</location>
    </subcellularLocation>
</comment>
<dbReference type="GO" id="GO:0005096">
    <property type="term" value="F:GTPase activator activity"/>
    <property type="evidence" value="ECO:0007669"/>
    <property type="project" value="UniProtKB-KW"/>
</dbReference>
<keyword evidence="3" id="KW-0343">GTPase activation</keyword>
<keyword evidence="5" id="KW-0472">Membrane</keyword>
<evidence type="ECO:0000259" key="9">
    <source>
        <dbReference type="PROSITE" id="PS50086"/>
    </source>
</evidence>
<dbReference type="OMA" id="TEFPCEE"/>
<dbReference type="PANTHER" id="PTHR22957">
    <property type="entry name" value="TBC1 DOMAIN FAMILY MEMBER GTPASE-ACTIVATING PROTEIN"/>
    <property type="match status" value="1"/>
</dbReference>
<dbReference type="Gene3D" id="1.10.8.270">
    <property type="entry name" value="putative rabgap domain of human tbc1 domain family member 14 like domains"/>
    <property type="match status" value="1"/>
</dbReference>
<keyword evidence="4" id="KW-0963">Cytoplasm</keyword>
<dbReference type="OrthoDB" id="10263206at2759"/>
<dbReference type="Proteomes" id="UP000887568">
    <property type="component" value="Unplaced"/>
</dbReference>
<evidence type="ECO:0000256" key="1">
    <source>
        <dbReference type="ARBA" id="ARBA00004370"/>
    </source>
</evidence>
<evidence type="ECO:0000256" key="5">
    <source>
        <dbReference type="ARBA" id="ARBA00023136"/>
    </source>
</evidence>
<dbReference type="SUPFAM" id="SSF47923">
    <property type="entry name" value="Ypt/Rab-GAP domain of gyp1p"/>
    <property type="match status" value="2"/>
</dbReference>
<organism evidence="10 11">
    <name type="scientific">Patiria miniata</name>
    <name type="common">Bat star</name>
    <name type="synonym">Asterina miniata</name>
    <dbReference type="NCBI Taxonomy" id="46514"/>
    <lineage>
        <taxon>Eukaryota</taxon>
        <taxon>Metazoa</taxon>
        <taxon>Echinodermata</taxon>
        <taxon>Eleutherozoa</taxon>
        <taxon>Asterozoa</taxon>
        <taxon>Asteroidea</taxon>
        <taxon>Valvatacea</taxon>
        <taxon>Valvatida</taxon>
        <taxon>Asterinidae</taxon>
        <taxon>Patiria</taxon>
    </lineage>
</organism>
<dbReference type="PROSITE" id="PS50086">
    <property type="entry name" value="TBC_RABGAP"/>
    <property type="match status" value="1"/>
</dbReference>
<dbReference type="GO" id="GO:0005737">
    <property type="term" value="C:cytoplasm"/>
    <property type="evidence" value="ECO:0007669"/>
    <property type="project" value="UniProtKB-SubCell"/>
</dbReference>
<comment type="function">
    <text evidence="6">Acts as a GTPase-activating protein for RAB35. Together with RAB35 may be involved in regulation of insulin-induced glucose transporter SLC2A4/GLUT4 translocation to the plasma membrane in adipocytes.</text>
</comment>
<dbReference type="Gene3D" id="1.10.10.750">
    <property type="entry name" value="Ypt/Rab-GAP domain of gyp1p, domain 1"/>
    <property type="match status" value="1"/>
</dbReference>
<dbReference type="EnsemblMetazoa" id="XM_038190458.1">
    <property type="protein sequence ID" value="XP_038046386.1"/>
    <property type="gene ID" value="LOC119720668"/>
</dbReference>
<dbReference type="GO" id="GO:0006886">
    <property type="term" value="P:intracellular protein transport"/>
    <property type="evidence" value="ECO:0007669"/>
    <property type="project" value="TreeGrafter"/>
</dbReference>
<feature type="domain" description="Rab-GAP TBC" evidence="9">
    <location>
        <begin position="34"/>
        <end position="340"/>
    </location>
</feature>
<keyword evidence="11" id="KW-1185">Reference proteome</keyword>
<evidence type="ECO:0000256" key="8">
    <source>
        <dbReference type="ARBA" id="ARBA00067477"/>
    </source>
</evidence>
<dbReference type="CTD" id="54662"/>
<dbReference type="Pfam" id="PF00566">
    <property type="entry name" value="RabGAP-TBC"/>
    <property type="match status" value="1"/>
</dbReference>